<dbReference type="Pfam" id="PF22936">
    <property type="entry name" value="Pol_BBD"/>
    <property type="match status" value="1"/>
</dbReference>
<dbReference type="InterPro" id="IPR054722">
    <property type="entry name" value="PolX-like_BBD"/>
</dbReference>
<dbReference type="OrthoDB" id="434790at2759"/>
<dbReference type="PANTHER" id="PTHR42648">
    <property type="entry name" value="TRANSPOSASE, PUTATIVE-RELATED"/>
    <property type="match status" value="1"/>
</dbReference>
<evidence type="ECO:0000256" key="4">
    <source>
        <dbReference type="ARBA" id="ARBA00022801"/>
    </source>
</evidence>
<organism evidence="7 8">
    <name type="scientific">Pyrus ussuriensis x Pyrus communis</name>
    <dbReference type="NCBI Taxonomy" id="2448454"/>
    <lineage>
        <taxon>Eukaryota</taxon>
        <taxon>Viridiplantae</taxon>
        <taxon>Streptophyta</taxon>
        <taxon>Embryophyta</taxon>
        <taxon>Tracheophyta</taxon>
        <taxon>Spermatophyta</taxon>
        <taxon>Magnoliopsida</taxon>
        <taxon>eudicotyledons</taxon>
        <taxon>Gunneridae</taxon>
        <taxon>Pentapetalae</taxon>
        <taxon>rosids</taxon>
        <taxon>fabids</taxon>
        <taxon>Rosales</taxon>
        <taxon>Rosaceae</taxon>
        <taxon>Amygdaloideae</taxon>
        <taxon>Maleae</taxon>
        <taxon>Pyrus</taxon>
    </lineage>
</organism>
<dbReference type="GO" id="GO:0004190">
    <property type="term" value="F:aspartic-type endopeptidase activity"/>
    <property type="evidence" value="ECO:0007669"/>
    <property type="project" value="UniProtKB-KW"/>
</dbReference>
<dbReference type="CDD" id="cd09272">
    <property type="entry name" value="RNase_HI_RT_Ty1"/>
    <property type="match status" value="1"/>
</dbReference>
<dbReference type="InterPro" id="IPR001584">
    <property type="entry name" value="Integrase_cat-core"/>
</dbReference>
<evidence type="ECO:0000256" key="1">
    <source>
        <dbReference type="ARBA" id="ARBA00022670"/>
    </source>
</evidence>
<dbReference type="Proteomes" id="UP000327157">
    <property type="component" value="Unassembled WGS sequence"/>
</dbReference>
<reference evidence="7 8" key="1">
    <citation type="submission" date="2019-09" db="EMBL/GenBank/DDBJ databases">
        <authorList>
            <person name="Ou C."/>
        </authorList>
    </citation>
    <scope>NUCLEOTIDE SEQUENCE [LARGE SCALE GENOMIC DNA]</scope>
    <source>
        <strain evidence="7">S2</strain>
        <tissue evidence="7">Leaf</tissue>
    </source>
</reference>
<comment type="caution">
    <text evidence="7">The sequence shown here is derived from an EMBL/GenBank/DDBJ whole genome shotgun (WGS) entry which is preliminary data.</text>
</comment>
<protein>
    <recommendedName>
        <fullName evidence="6">Integrase catalytic domain-containing protein</fullName>
    </recommendedName>
</protein>
<dbReference type="SUPFAM" id="SSF53098">
    <property type="entry name" value="Ribonuclease H-like"/>
    <property type="match status" value="1"/>
</dbReference>
<dbReference type="PROSITE" id="PS50994">
    <property type="entry name" value="INTEGRASE"/>
    <property type="match status" value="1"/>
</dbReference>
<evidence type="ECO:0000256" key="3">
    <source>
        <dbReference type="ARBA" id="ARBA00022750"/>
    </source>
</evidence>
<keyword evidence="1" id="KW-0645">Protease</keyword>
<dbReference type="InterPro" id="IPR012337">
    <property type="entry name" value="RNaseH-like_sf"/>
</dbReference>
<dbReference type="SUPFAM" id="SSF56672">
    <property type="entry name" value="DNA/RNA polymerases"/>
    <property type="match status" value="1"/>
</dbReference>
<dbReference type="Gene3D" id="3.30.420.10">
    <property type="entry name" value="Ribonuclease H-like superfamily/Ribonuclease H"/>
    <property type="match status" value="1"/>
</dbReference>
<dbReference type="Pfam" id="PF07727">
    <property type="entry name" value="RVT_2"/>
    <property type="match status" value="1"/>
</dbReference>
<keyword evidence="8" id="KW-1185">Reference proteome</keyword>
<name>A0A5N5I5B1_9ROSA</name>
<dbReference type="InterPro" id="IPR043502">
    <property type="entry name" value="DNA/RNA_pol_sf"/>
</dbReference>
<evidence type="ECO:0000259" key="6">
    <source>
        <dbReference type="PROSITE" id="PS50994"/>
    </source>
</evidence>
<dbReference type="Pfam" id="PF13976">
    <property type="entry name" value="gag_pre-integrs"/>
    <property type="match status" value="1"/>
</dbReference>
<evidence type="ECO:0000256" key="2">
    <source>
        <dbReference type="ARBA" id="ARBA00022723"/>
    </source>
</evidence>
<dbReference type="EMBL" id="SMOL01000075">
    <property type="protein sequence ID" value="KAB2634323.1"/>
    <property type="molecule type" value="Genomic_DNA"/>
</dbReference>
<dbReference type="GO" id="GO:0006508">
    <property type="term" value="P:proteolysis"/>
    <property type="evidence" value="ECO:0007669"/>
    <property type="project" value="UniProtKB-KW"/>
</dbReference>
<dbReference type="InterPro" id="IPR036397">
    <property type="entry name" value="RNaseH_sf"/>
</dbReference>
<dbReference type="AlphaFoldDB" id="A0A5N5I5B1"/>
<sequence>MVPLLVHQSETISDNDVMIVGLAGLPKEFGVIRTVILARESTLTLKEFRALLLGTEREIVGDMNIVTQNMSALYVQGSSSDPATGSSLNTASHSSASSSNSHSHAHIPAVTAGTITAVPCDSLPSLPPPPGVITTTGVLTITGIIMVLEEEGIPQCNWGDQDNLGILIPGHPPPSSLSAMNAQQSPHSFPQDTWIVDSGASHHITSDISDISQVKPFEGSEKITIGNGTGLPIKHIGSTKLQTPTHSLILNKVLHVPTIARSLLSVKQLCADNNNWFICDESAFFVQDKKTREIVYQGKSRPDELFQIPVVTSAKGSQHITRCPAAYLGKAVKNNVWHQRLGHPAHDVMTFMLKQSNISVQTDDNHNTCISCIQGKMSRLPFPVRTDRCTSHFQKVHTDVWGPAPVRSIEGYRYYVTFVDEYTRFVWIFPMSNKSDVFTIFVQFYQFVLTQFDISIKSLQTDGGGEYTSKRFSSFLAAKGILKHRHILDTAITLLSASGLPSVFWYFACAHSVRLINNMPCKSLCFSSPYLSLYQKLPDIQFLKIFGSAVFPCLRPYNSNKLQPRSVMLICYNLQTKKLVISRHVYFDESLFPARMVSHTSPARMYSHEEQEQSRPVPVLVTILVSYSQRNTTSAGSQQSLSQSGVELFSPNTTPSEEHVSPEPEVQGSDTSLIHSSSQVTTPLLPVIAPAPQQEVISSPSPPHTTNLVPTPINRECIQTRLRTGAISRKSFMGCLASLPQLCSLQLDDFSSDGSSTTLSVPVSGGFSFIADISTCEEPRTFKAASLSSEWQTAMQEEFNALKSQGTWILVPPPSHRSIISSKWVYKVKKNPDGSTSRFKARLVAHGYTQEQGLDYSETFSPVVRHTTVRLILALATQFSWSLRQLDIKNAFLHGDLEEDVYMKQPQGFVDATCPGYVCKLVKSLYGLKQAPRAWNSKFTSYFPAVGFQSSFSDSSLFVKIDGSDIILLLLYVDDIILTGSDSTKIQSVIDDLAGVFKLKDMGRLTYFLGLHIQYRDDGSLFISQAKYAMDVLQKAGMDTCKSTSTPSHSVNMVCQFMAQPTDVHMVLVKRILRYIQGTIGYGLHYTKSKEFNITTYSDSDWAADINTRRSITGFVQSKKQSTVSRSSTQAEYKALAHCAADVFWVRFVFKDLHQSISVPPFIYCDNLSALALSSNPVFHSKIKHLNTDYHFVREKVQRGDLLVHYVPTDDQVADVFTKGLHSPIFHKHCKSLGLGIGSAANLASVAQLSLWGE</sequence>
<keyword evidence="3" id="KW-0064">Aspartyl protease</keyword>
<feature type="domain" description="Integrase catalytic" evidence="6">
    <location>
        <begin position="379"/>
        <end position="481"/>
    </location>
</feature>
<dbReference type="InterPro" id="IPR039537">
    <property type="entry name" value="Retrotran_Ty1/copia-like"/>
</dbReference>
<dbReference type="GO" id="GO:0015074">
    <property type="term" value="P:DNA integration"/>
    <property type="evidence" value="ECO:0007669"/>
    <property type="project" value="InterPro"/>
</dbReference>
<evidence type="ECO:0000256" key="5">
    <source>
        <dbReference type="SAM" id="MobiDB-lite"/>
    </source>
</evidence>
<keyword evidence="4" id="KW-0378">Hydrolase</keyword>
<reference evidence="7 8" key="2">
    <citation type="submission" date="2019-11" db="EMBL/GenBank/DDBJ databases">
        <title>A de novo genome assembly of a pear dwarfing rootstock.</title>
        <authorList>
            <person name="Wang F."/>
            <person name="Wang J."/>
            <person name="Li S."/>
            <person name="Zhang Y."/>
            <person name="Fang M."/>
            <person name="Ma L."/>
            <person name="Zhao Y."/>
            <person name="Jiang S."/>
        </authorList>
    </citation>
    <scope>NUCLEOTIDE SEQUENCE [LARGE SCALE GENOMIC DNA]</scope>
    <source>
        <strain evidence="7">S2</strain>
        <tissue evidence="7">Leaf</tissue>
    </source>
</reference>
<dbReference type="GO" id="GO:0003676">
    <property type="term" value="F:nucleic acid binding"/>
    <property type="evidence" value="ECO:0007669"/>
    <property type="project" value="InterPro"/>
</dbReference>
<feature type="region of interest" description="Disordered" evidence="5">
    <location>
        <begin position="634"/>
        <end position="670"/>
    </location>
</feature>
<feature type="compositionally biased region" description="Low complexity" evidence="5">
    <location>
        <begin position="86"/>
        <end position="102"/>
    </location>
</feature>
<dbReference type="InterPro" id="IPR025724">
    <property type="entry name" value="GAG-pre-integrase_dom"/>
</dbReference>
<dbReference type="PANTHER" id="PTHR42648:SF26">
    <property type="entry name" value="INTEGRASE CATALYTIC DOMAIN-CONTAINING PROTEIN"/>
    <property type="match status" value="1"/>
</dbReference>
<evidence type="ECO:0000313" key="7">
    <source>
        <dbReference type="EMBL" id="KAB2634323.1"/>
    </source>
</evidence>
<proteinExistence type="predicted"/>
<evidence type="ECO:0000313" key="8">
    <source>
        <dbReference type="Proteomes" id="UP000327157"/>
    </source>
</evidence>
<dbReference type="Pfam" id="PF00665">
    <property type="entry name" value="rve"/>
    <property type="match status" value="1"/>
</dbReference>
<accession>A0A5N5I5B1</accession>
<gene>
    <name evidence="7" type="ORF">D8674_038379</name>
</gene>
<keyword evidence="2" id="KW-0479">Metal-binding</keyword>
<dbReference type="GO" id="GO:0046872">
    <property type="term" value="F:metal ion binding"/>
    <property type="evidence" value="ECO:0007669"/>
    <property type="project" value="UniProtKB-KW"/>
</dbReference>
<feature type="region of interest" description="Disordered" evidence="5">
    <location>
        <begin position="83"/>
        <end position="105"/>
    </location>
</feature>
<dbReference type="InterPro" id="IPR013103">
    <property type="entry name" value="RVT_2"/>
</dbReference>